<feature type="region of interest" description="Disordered" evidence="1">
    <location>
        <begin position="754"/>
        <end position="787"/>
    </location>
</feature>
<dbReference type="GO" id="GO:0017056">
    <property type="term" value="F:structural constituent of nuclear pore"/>
    <property type="evidence" value="ECO:0007669"/>
    <property type="project" value="InterPro"/>
</dbReference>
<dbReference type="InterPro" id="IPR044840">
    <property type="entry name" value="Nup188"/>
</dbReference>
<keyword evidence="3" id="KW-1185">Reference proteome</keyword>
<feature type="region of interest" description="Disordered" evidence="1">
    <location>
        <begin position="933"/>
        <end position="961"/>
    </location>
</feature>
<dbReference type="GO" id="GO:0006405">
    <property type="term" value="P:RNA export from nucleus"/>
    <property type="evidence" value="ECO:0007669"/>
    <property type="project" value="TreeGrafter"/>
</dbReference>
<feature type="region of interest" description="Disordered" evidence="1">
    <location>
        <begin position="40"/>
        <end position="77"/>
    </location>
</feature>
<sequence>MHCSLTARCAVAEAKLAALQAAAGLAAVLARDGRLTPAPGSPGAAAALLDPPPAPSAASAAEPSTPGPGRGSAAGGGAGGGGVLATAAAVSAAAVGALLHWCSSPEARAASQAPDWGLRRLHAQRLAAAMSASRLLLAAVQAARPALLGAPAGAPATAAGGGGGGGFATPARTPGLGLGLGGVFGTPQTRRHHGHGHSGGGSTAAASGGAAADAAFLPLVVSLARQVAGWARVVAAAGLPQCPAVVVGQVTDSLAGALLLTLQMLPAAGADGGAGAGPGGALESEAAAAADRQQLSAALLSVLPQLCELAAAGGVSPPLAAQLVLESTRHLATHEWLPPLMAHIDLGRHVLEAAGRAAAIAAGGAAAVTAAAAAAGGQSAAVAALLALRGGDAAAAAGDVGMLALALAVAQVPEGAQALHERGILDQVVAAGRHLLSSGGGRLAAFSVIAVTGTGPYRPGVDGTYASTSGAAAAGTLMGAAAADTCGAYLVPAAAADGGGGGGVWSPVHRQWCTLLQFSSALLRTLGQYVDVEREALDLLLALEPRLLLAVLPPGGDCLQPLTLAGLVELEAALFLLGQLAPYLGGWHLVLPASLVNFRTALSTLLTWLAAPSLSRAFAVDCRPRAPREAALAALPAAGMPAAEGWFRVATAGAAAPPAGGAATFAFAAAAAAAGGAGAGGGTPGGGGGTSNGGAMGSPIAGVALGSPSLRFSMSRGMSDTLGSLITPSTPPAGAGGGGGGFATPLPAGRAASGLGAAAATPGGGGAASGRISDSNPPVGGGGAAAPTCSEYSAQVAEKLYACAHHALSFLAASSPQLSEGEAASLGPAWPRPRDLSALLEQCRAAAESLTNYQPSAAVGDDGGGGALPSTPSLVGGGASVGGAGGGSGGGAGGGGGGGAGAARRAAAVRTLSRVGQMCAQFLSVLGQAAPPHAQPPLPGAGAAHHAHVHHHNHHSHFHHLHAGLLGQREAAAQEWLASLELSGGVLGGGGGGGGFGSLGSTPAVPAT</sequence>
<dbReference type="GO" id="GO:0044611">
    <property type="term" value="C:nuclear pore inner ring"/>
    <property type="evidence" value="ECO:0007669"/>
    <property type="project" value="TreeGrafter"/>
</dbReference>
<accession>A0A835W883</accession>
<evidence type="ECO:0000313" key="2">
    <source>
        <dbReference type="EMBL" id="KAG2443230.1"/>
    </source>
</evidence>
<gene>
    <name evidence="2" type="ORF">HYH02_009303</name>
</gene>
<dbReference type="Proteomes" id="UP000613740">
    <property type="component" value="Unassembled WGS sequence"/>
</dbReference>
<dbReference type="OrthoDB" id="543088at2759"/>
<dbReference type="GO" id="GO:0006606">
    <property type="term" value="P:protein import into nucleus"/>
    <property type="evidence" value="ECO:0007669"/>
    <property type="project" value="TreeGrafter"/>
</dbReference>
<comment type="caution">
    <text evidence="2">The sequence shown here is derived from an EMBL/GenBank/DDBJ whole genome shotgun (WGS) entry which is preliminary data.</text>
</comment>
<protein>
    <submittedName>
        <fullName evidence="2">Uncharacterized protein</fullName>
    </submittedName>
</protein>
<dbReference type="PANTHER" id="PTHR31431">
    <property type="entry name" value="NUCLEOPORIN NUP188 HOMOLOG"/>
    <property type="match status" value="1"/>
</dbReference>
<dbReference type="PANTHER" id="PTHR31431:SF1">
    <property type="entry name" value="NUCLEOPORIN NUP188"/>
    <property type="match status" value="1"/>
</dbReference>
<feature type="compositionally biased region" description="Low complexity" evidence="1">
    <location>
        <begin position="40"/>
        <end position="49"/>
    </location>
</feature>
<reference evidence="2" key="1">
    <citation type="journal article" date="2020" name="bioRxiv">
        <title>Comparative genomics of Chlamydomonas.</title>
        <authorList>
            <person name="Craig R.J."/>
            <person name="Hasan A.R."/>
            <person name="Ness R.W."/>
            <person name="Keightley P.D."/>
        </authorList>
    </citation>
    <scope>NUCLEOTIDE SEQUENCE</scope>
    <source>
        <strain evidence="2">CCAP 11/173</strain>
    </source>
</reference>
<feature type="compositionally biased region" description="Gly residues" evidence="1">
    <location>
        <begin position="68"/>
        <end position="77"/>
    </location>
</feature>
<feature type="region of interest" description="Disordered" evidence="1">
    <location>
        <begin position="186"/>
        <end position="205"/>
    </location>
</feature>
<evidence type="ECO:0000313" key="3">
    <source>
        <dbReference type="Proteomes" id="UP000613740"/>
    </source>
</evidence>
<feature type="compositionally biased region" description="Basic residues" evidence="1">
    <location>
        <begin position="945"/>
        <end position="961"/>
    </location>
</feature>
<organism evidence="2 3">
    <name type="scientific">Chlamydomonas schloesseri</name>
    <dbReference type="NCBI Taxonomy" id="2026947"/>
    <lineage>
        <taxon>Eukaryota</taxon>
        <taxon>Viridiplantae</taxon>
        <taxon>Chlorophyta</taxon>
        <taxon>core chlorophytes</taxon>
        <taxon>Chlorophyceae</taxon>
        <taxon>CS clade</taxon>
        <taxon>Chlamydomonadales</taxon>
        <taxon>Chlamydomonadaceae</taxon>
        <taxon>Chlamydomonas</taxon>
    </lineage>
</organism>
<evidence type="ECO:0000256" key="1">
    <source>
        <dbReference type="SAM" id="MobiDB-lite"/>
    </source>
</evidence>
<dbReference type="EMBL" id="JAEHOD010000031">
    <property type="protein sequence ID" value="KAG2443230.1"/>
    <property type="molecule type" value="Genomic_DNA"/>
</dbReference>
<proteinExistence type="predicted"/>
<name>A0A835W883_9CHLO</name>
<dbReference type="AlphaFoldDB" id="A0A835W883"/>